<keyword evidence="3" id="KW-1185">Reference proteome</keyword>
<dbReference type="GO" id="GO:0005737">
    <property type="term" value="C:cytoplasm"/>
    <property type="evidence" value="ECO:0007669"/>
    <property type="project" value="TreeGrafter"/>
</dbReference>
<keyword evidence="2" id="KW-0808">Transferase</keyword>
<dbReference type="EMBL" id="JPVN01000014">
    <property type="protein sequence ID" value="KGR78027.1"/>
    <property type="molecule type" value="Genomic_DNA"/>
</dbReference>
<dbReference type="InterPro" id="IPR016181">
    <property type="entry name" value="Acyl_CoA_acyltransferase"/>
</dbReference>
<dbReference type="PANTHER" id="PTHR43792">
    <property type="entry name" value="GNAT FAMILY, PUTATIVE (AFU_ORTHOLOGUE AFUA_3G00765)-RELATED-RELATED"/>
    <property type="match status" value="1"/>
</dbReference>
<name>A0A0A3IT77_9BACL</name>
<dbReference type="InterPro" id="IPR051531">
    <property type="entry name" value="N-acetyltransferase"/>
</dbReference>
<dbReference type="GO" id="GO:0008999">
    <property type="term" value="F:protein-N-terminal-alanine acetyltransferase activity"/>
    <property type="evidence" value="ECO:0007669"/>
    <property type="project" value="TreeGrafter"/>
</dbReference>
<dbReference type="PANTHER" id="PTHR43792:SF9">
    <property type="entry name" value="RIBOSOMAL-PROTEIN-ALANINE ACETYLTRANSFERASE"/>
    <property type="match status" value="1"/>
</dbReference>
<reference evidence="2 3" key="1">
    <citation type="submission" date="2014-02" db="EMBL/GenBank/DDBJ databases">
        <title>Draft genome sequence of Lysinibacillus manganicus DSM 26584T.</title>
        <authorList>
            <person name="Zhang F."/>
            <person name="Wang G."/>
            <person name="Zhang L."/>
        </authorList>
    </citation>
    <scope>NUCLEOTIDE SEQUENCE [LARGE SCALE GENOMIC DNA]</scope>
    <source>
        <strain evidence="2 3">DSM 26584</strain>
    </source>
</reference>
<gene>
    <name evidence="2" type="ORF">CD29_12795</name>
</gene>
<evidence type="ECO:0000259" key="1">
    <source>
        <dbReference type="PROSITE" id="PS51186"/>
    </source>
</evidence>
<dbReference type="AlphaFoldDB" id="A0A0A3IT77"/>
<organism evidence="2 3">
    <name type="scientific">Ureibacillus manganicus DSM 26584</name>
    <dbReference type="NCBI Taxonomy" id="1384049"/>
    <lineage>
        <taxon>Bacteria</taxon>
        <taxon>Bacillati</taxon>
        <taxon>Bacillota</taxon>
        <taxon>Bacilli</taxon>
        <taxon>Bacillales</taxon>
        <taxon>Caryophanaceae</taxon>
        <taxon>Ureibacillus</taxon>
    </lineage>
</organism>
<sequence>MGDEKMFTIDCGDILLREFQVEDVDAIYEITNQPEVYEFLPDWKSTREQRFNWVTNYEIPSNKSFLEAVPNIEEQRYLRLGIVLKETGEFIGFCTTGIKEELPAPNREIAFGISKYHTNKGYTSLAVKGLIQFLFANTNVECLNAVALERNVGSNRVIQKNGFEFVGQIEIDKELHNHYVLQKSEWQGR</sequence>
<proteinExistence type="predicted"/>
<comment type="caution">
    <text evidence="2">The sequence shown here is derived from an EMBL/GenBank/DDBJ whole genome shotgun (WGS) entry which is preliminary data.</text>
</comment>
<dbReference type="eggNOG" id="COG1670">
    <property type="taxonomic scope" value="Bacteria"/>
</dbReference>
<evidence type="ECO:0000313" key="3">
    <source>
        <dbReference type="Proteomes" id="UP000030416"/>
    </source>
</evidence>
<dbReference type="Proteomes" id="UP000030416">
    <property type="component" value="Unassembled WGS sequence"/>
</dbReference>
<dbReference type="PROSITE" id="PS51186">
    <property type="entry name" value="GNAT"/>
    <property type="match status" value="1"/>
</dbReference>
<protein>
    <submittedName>
        <fullName evidence="2">Acetyltransferase</fullName>
    </submittedName>
</protein>
<accession>A0A0A3IT77</accession>
<dbReference type="STRING" id="1384049.CD29_12795"/>
<feature type="domain" description="N-acetyltransferase" evidence="1">
    <location>
        <begin position="14"/>
        <end position="186"/>
    </location>
</feature>
<evidence type="ECO:0000313" key="2">
    <source>
        <dbReference type="EMBL" id="KGR78027.1"/>
    </source>
</evidence>
<dbReference type="InterPro" id="IPR000182">
    <property type="entry name" value="GNAT_dom"/>
</dbReference>
<dbReference type="Pfam" id="PF13302">
    <property type="entry name" value="Acetyltransf_3"/>
    <property type="match status" value="1"/>
</dbReference>
<dbReference type="Gene3D" id="3.40.630.30">
    <property type="match status" value="1"/>
</dbReference>
<dbReference type="SUPFAM" id="SSF55729">
    <property type="entry name" value="Acyl-CoA N-acyltransferases (Nat)"/>
    <property type="match status" value="1"/>
</dbReference>